<dbReference type="InterPro" id="IPR012312">
    <property type="entry name" value="Hemerythrin-like"/>
</dbReference>
<dbReference type="RefSeq" id="WP_060930261.1">
    <property type="nucleotide sequence ID" value="NZ_KQ959775.1"/>
</dbReference>
<comment type="caution">
    <text evidence="2">The sequence shown here is derived from an EMBL/GenBank/DDBJ whole genome shotgun (WGS) entry which is preliminary data.</text>
</comment>
<organism evidence="2 3">
    <name type="scientific">Lachnoanaerobaculum saburreum</name>
    <dbReference type="NCBI Taxonomy" id="467210"/>
    <lineage>
        <taxon>Bacteria</taxon>
        <taxon>Bacillati</taxon>
        <taxon>Bacillota</taxon>
        <taxon>Clostridia</taxon>
        <taxon>Lachnospirales</taxon>
        <taxon>Lachnospiraceae</taxon>
        <taxon>Lachnoanaerobaculum</taxon>
    </lineage>
</organism>
<feature type="domain" description="Hemerythrin-like" evidence="1">
    <location>
        <begin position="3"/>
        <end position="140"/>
    </location>
</feature>
<reference evidence="3" key="1">
    <citation type="submission" date="2016-01" db="EMBL/GenBank/DDBJ databases">
        <authorList>
            <person name="Mitreva M."/>
            <person name="Pepin K.H."/>
            <person name="Mihindukulasuriya K.A."/>
            <person name="Fulton R."/>
            <person name="Fronick C."/>
            <person name="O'Laughlin M."/>
            <person name="Miner T."/>
            <person name="Herter B."/>
            <person name="Rosa B.A."/>
            <person name="Cordes M."/>
            <person name="Tomlinson C."/>
            <person name="Wollam A."/>
            <person name="Palsikar V.B."/>
            <person name="Mardis E.R."/>
            <person name="Wilson R.K."/>
        </authorList>
    </citation>
    <scope>NUCLEOTIDE SEQUENCE [LARGE SCALE GENOMIC DNA]</scope>
    <source>
        <strain evidence="3">DNF00896</strain>
    </source>
</reference>
<dbReference type="PANTHER" id="PTHR39966">
    <property type="entry name" value="BLL2471 PROTEIN-RELATED"/>
    <property type="match status" value="1"/>
</dbReference>
<evidence type="ECO:0000259" key="1">
    <source>
        <dbReference type="Pfam" id="PF01814"/>
    </source>
</evidence>
<dbReference type="AlphaFoldDB" id="A0A133ZZG5"/>
<dbReference type="PATRIC" id="fig|467210.3.peg.261"/>
<proteinExistence type="predicted"/>
<gene>
    <name evidence="2" type="ORF">HMPREF1866_00265</name>
</gene>
<sequence>MYGIDILVEEHKNIIEFCKSMKSMCCSIIEGEDVDINLVKECVAFGKNYADHLHHGKEEKILFKVMLEKLGPVADKLIRNGMLVEHDLGRLHMNELLEAIDRYEKDPSTLNKLDIITNASGYATLLNRHIGKEDEVVYTFAQRALSDEDKKRVNVETKEFDEAPENKADVEKYLDWLKNFKEKYPAR</sequence>
<evidence type="ECO:0000313" key="2">
    <source>
        <dbReference type="EMBL" id="KXB60815.1"/>
    </source>
</evidence>
<dbReference type="STRING" id="467210.HMPREF1866_00265"/>
<name>A0A133ZZG5_9FIRM</name>
<keyword evidence="3" id="KW-1185">Reference proteome</keyword>
<dbReference type="GO" id="GO:0005886">
    <property type="term" value="C:plasma membrane"/>
    <property type="evidence" value="ECO:0007669"/>
    <property type="project" value="TreeGrafter"/>
</dbReference>
<dbReference type="EMBL" id="LSDA01000010">
    <property type="protein sequence ID" value="KXB60815.1"/>
    <property type="molecule type" value="Genomic_DNA"/>
</dbReference>
<evidence type="ECO:0000313" key="3">
    <source>
        <dbReference type="Proteomes" id="UP000070394"/>
    </source>
</evidence>
<accession>A0A133ZZG5</accession>
<dbReference type="PANTHER" id="PTHR39966:SF1">
    <property type="entry name" value="HEMERYTHRIN-LIKE DOMAIN-CONTAINING PROTEIN"/>
    <property type="match status" value="1"/>
</dbReference>
<dbReference type="Pfam" id="PF01814">
    <property type="entry name" value="Hemerythrin"/>
    <property type="match status" value="1"/>
</dbReference>
<dbReference type="Proteomes" id="UP000070394">
    <property type="component" value="Unassembled WGS sequence"/>
</dbReference>
<protein>
    <submittedName>
        <fullName evidence="2">Hemerythrin HHE cation binding domain protein</fullName>
    </submittedName>
</protein>
<dbReference type="Gene3D" id="1.20.120.520">
    <property type="entry name" value="nmb1532 protein domain like"/>
    <property type="match status" value="1"/>
</dbReference>
<dbReference type="CDD" id="cd12108">
    <property type="entry name" value="Hr-like"/>
    <property type="match status" value="1"/>
</dbReference>
<dbReference type="OrthoDB" id="9785474at2"/>